<dbReference type="EMBL" id="JAWDKD010000019">
    <property type="protein sequence ID" value="MDV0447394.1"/>
    <property type="molecule type" value="Genomic_DNA"/>
</dbReference>
<reference evidence="2" key="1">
    <citation type="submission" date="2023-06" db="EMBL/GenBank/DDBJ databases">
        <title>Genome sequence of Methanosarcinaceae archaeon Ag5.</title>
        <authorList>
            <person name="Protasov E."/>
            <person name="Platt K."/>
            <person name="Poehlein A."/>
            <person name="Daniel R."/>
            <person name="Brune A."/>
        </authorList>
    </citation>
    <scope>NUCLEOTIDE SEQUENCE</scope>
    <source>
        <strain evidence="2">Ag5</strain>
    </source>
</reference>
<feature type="transmembrane region" description="Helical" evidence="1">
    <location>
        <begin position="58"/>
        <end position="77"/>
    </location>
</feature>
<proteinExistence type="predicted"/>
<dbReference type="AlphaFoldDB" id="A0AAE4MK56"/>
<accession>A0AAE4MK56</accession>
<evidence type="ECO:0000313" key="2">
    <source>
        <dbReference type="EMBL" id="MDV0447394.1"/>
    </source>
</evidence>
<dbReference type="Proteomes" id="UP001271789">
    <property type="component" value="Unassembled WGS sequence"/>
</dbReference>
<protein>
    <submittedName>
        <fullName evidence="2">Uncharacterized protein</fullName>
    </submittedName>
</protein>
<gene>
    <name evidence="2" type="ORF">MsAg5_12820</name>
</gene>
<sequence length="124" mass="13917">MSFLSAYSFYELIFYGLLLILGFAIIILPLAFYMHLIDSTIRQASKEARKNPAQKIKPIRFLVLCALFILTISIIIYSKMTDSLGGVGLILYLISALLAIAFFFALLSLIVKIVVRHVVSRNNS</sequence>
<evidence type="ECO:0000313" key="3">
    <source>
        <dbReference type="Proteomes" id="UP001271789"/>
    </source>
</evidence>
<keyword evidence="3" id="KW-1185">Reference proteome</keyword>
<comment type="caution">
    <text evidence="2">The sequence shown here is derived from an EMBL/GenBank/DDBJ whole genome shotgun (WGS) entry which is preliminary data.</text>
</comment>
<feature type="transmembrane region" description="Helical" evidence="1">
    <location>
        <begin position="12"/>
        <end position="37"/>
    </location>
</feature>
<keyword evidence="1" id="KW-1133">Transmembrane helix</keyword>
<organism evidence="2 3">
    <name type="scientific">Methanolapillus africanus</name>
    <dbReference type="NCBI Taxonomy" id="3028297"/>
    <lineage>
        <taxon>Archaea</taxon>
        <taxon>Methanobacteriati</taxon>
        <taxon>Methanobacteriota</taxon>
        <taxon>Stenosarchaea group</taxon>
        <taxon>Methanomicrobia</taxon>
        <taxon>Methanosarcinales</taxon>
        <taxon>Methanosarcinaceae</taxon>
        <taxon>Methanolapillus</taxon>
    </lineage>
</organism>
<keyword evidence="1" id="KW-0472">Membrane</keyword>
<keyword evidence="1" id="KW-0812">Transmembrane</keyword>
<feature type="transmembrane region" description="Helical" evidence="1">
    <location>
        <begin position="89"/>
        <end position="115"/>
    </location>
</feature>
<name>A0AAE4MK56_9EURY</name>
<evidence type="ECO:0000256" key="1">
    <source>
        <dbReference type="SAM" id="Phobius"/>
    </source>
</evidence>